<name>A0ABS6B0S0_9NOCA</name>
<sequence length="652" mass="70861">MDTAEIRHALTSARTVPDGSGRTRRLEALADAARDGADRLAEAEVLLDLVRAYTYAGERDLAPSAFDRLLRVFDDNAGAVGALSHSVHWYLKWMTHNLIDNPAVSLTTVYHWLDELERRYRAAEYSMRPVLKLRSALARNLGDYETAARLREESLAAPRDTMTDCEACECHWAGTLSVAMGEDRDALERWAPVLNGRRRCAEEPHRIRAHALLPLVRAGRVGEARSAHLTGYPLVRDKPGLRYAVAQHIEFCALTGNEARGLDILAEHAGWLTDAGADADLRLEFATGAGVLLRRLVELGHGDLLVGSRTAGSVLAELLLEIDTLCNRYDTRNGTDAVSTAIRARLVAAPLLDRLPLGIKSSTSLRPVATHHADPSAEAARWAGRLGELAAARLAADPAGAEQRLRHALNVGARVLSPEQLARLSSLLVTAISVQPGRESALADAAVTAAWRWETLSEADAVHHALVAARACHRAGRHGEAAALFEQPLSLAPAEPGTDIPYPPSEIALIRRQFGESLNGLNRYPDAAAQFTEGARLVLDTPAHRELHAELEHAAAAALSLSGRDADALAAYLRAAELFDVLDRLAARARCLRAAAWLQFWGESREQGLGTMRTLLSDLVLRAEAAPAPEVDAELVQTRRQLEAMLDEERAE</sequence>
<organism evidence="1 2">
    <name type="scientific">Nocardia albiluteola</name>
    <dbReference type="NCBI Taxonomy" id="2842303"/>
    <lineage>
        <taxon>Bacteria</taxon>
        <taxon>Bacillati</taxon>
        <taxon>Actinomycetota</taxon>
        <taxon>Actinomycetes</taxon>
        <taxon>Mycobacteriales</taxon>
        <taxon>Nocardiaceae</taxon>
        <taxon>Nocardia</taxon>
    </lineage>
</organism>
<dbReference type="RefSeq" id="WP_215917750.1">
    <property type="nucleotide sequence ID" value="NZ_JAHKNI010000004.1"/>
</dbReference>
<protein>
    <recommendedName>
        <fullName evidence="3">Tetratricopeptide repeat protein</fullName>
    </recommendedName>
</protein>
<dbReference type="Proteomes" id="UP000733379">
    <property type="component" value="Unassembled WGS sequence"/>
</dbReference>
<evidence type="ECO:0000313" key="1">
    <source>
        <dbReference type="EMBL" id="MBU3062875.1"/>
    </source>
</evidence>
<keyword evidence="2" id="KW-1185">Reference proteome</keyword>
<proteinExistence type="predicted"/>
<evidence type="ECO:0000313" key="2">
    <source>
        <dbReference type="Proteomes" id="UP000733379"/>
    </source>
</evidence>
<evidence type="ECO:0008006" key="3">
    <source>
        <dbReference type="Google" id="ProtNLM"/>
    </source>
</evidence>
<accession>A0ABS6B0S0</accession>
<gene>
    <name evidence="1" type="ORF">KO481_15250</name>
</gene>
<dbReference type="Gene3D" id="1.25.40.10">
    <property type="entry name" value="Tetratricopeptide repeat domain"/>
    <property type="match status" value="1"/>
</dbReference>
<dbReference type="SUPFAM" id="SSF48452">
    <property type="entry name" value="TPR-like"/>
    <property type="match status" value="1"/>
</dbReference>
<dbReference type="InterPro" id="IPR011990">
    <property type="entry name" value="TPR-like_helical_dom_sf"/>
</dbReference>
<comment type="caution">
    <text evidence="1">The sequence shown here is derived from an EMBL/GenBank/DDBJ whole genome shotgun (WGS) entry which is preliminary data.</text>
</comment>
<dbReference type="EMBL" id="JAHKNI010000004">
    <property type="protein sequence ID" value="MBU3062875.1"/>
    <property type="molecule type" value="Genomic_DNA"/>
</dbReference>
<reference evidence="1 2" key="1">
    <citation type="submission" date="2021-06" db="EMBL/GenBank/DDBJ databases">
        <title>Actinomycetes sequencing.</title>
        <authorList>
            <person name="Shan Q."/>
        </authorList>
    </citation>
    <scope>NUCLEOTIDE SEQUENCE [LARGE SCALE GENOMIC DNA]</scope>
    <source>
        <strain evidence="1 2">NEAU-G5</strain>
    </source>
</reference>